<organism evidence="1 2">
    <name type="scientific">Corynebacterium appendicis CIP 107643</name>
    <dbReference type="NCBI Taxonomy" id="1161099"/>
    <lineage>
        <taxon>Bacteria</taxon>
        <taxon>Bacillati</taxon>
        <taxon>Actinomycetota</taxon>
        <taxon>Actinomycetes</taxon>
        <taxon>Mycobacteriales</taxon>
        <taxon>Corynebacteriaceae</taxon>
        <taxon>Corynebacterium</taxon>
    </lineage>
</organism>
<dbReference type="AlphaFoldDB" id="A0A1N7J1F8"/>
<accession>A0A1N7J1F8</accession>
<dbReference type="Proteomes" id="UP000186292">
    <property type="component" value="Unassembled WGS sequence"/>
</dbReference>
<evidence type="ECO:0008006" key="3">
    <source>
        <dbReference type="Google" id="ProtNLM"/>
    </source>
</evidence>
<reference evidence="2" key="1">
    <citation type="submission" date="2017-01" db="EMBL/GenBank/DDBJ databases">
        <authorList>
            <person name="Varghese N."/>
            <person name="Submissions S."/>
        </authorList>
    </citation>
    <scope>NUCLEOTIDE SEQUENCE [LARGE SCALE GENOMIC DNA]</scope>
    <source>
        <strain evidence="2">DSM 44531</strain>
    </source>
</reference>
<proteinExistence type="predicted"/>
<dbReference type="EMBL" id="FTOF01000003">
    <property type="protein sequence ID" value="SIS43114.1"/>
    <property type="molecule type" value="Genomic_DNA"/>
</dbReference>
<protein>
    <recommendedName>
        <fullName evidence="3">Ribbon-helix-helix protein, copG family</fullName>
    </recommendedName>
</protein>
<sequence length="68" mass="7750">MALNLRLTPEEDHQLSDLAASSGLSKQRVISMLIRREWETEQARLANSRDISELLSERAGLMQRLKDA</sequence>
<keyword evidence="2" id="KW-1185">Reference proteome</keyword>
<dbReference type="OrthoDB" id="4423448at2"/>
<dbReference type="RefSeq" id="WP_076598748.1">
    <property type="nucleotide sequence ID" value="NZ_CP046976.1"/>
</dbReference>
<evidence type="ECO:0000313" key="2">
    <source>
        <dbReference type="Proteomes" id="UP000186292"/>
    </source>
</evidence>
<gene>
    <name evidence="1" type="ORF">SAMN05444817_103122</name>
</gene>
<dbReference type="STRING" id="1161099.SAMN05444817_103122"/>
<evidence type="ECO:0000313" key="1">
    <source>
        <dbReference type="EMBL" id="SIS43114.1"/>
    </source>
</evidence>
<name>A0A1N7J1F8_9CORY</name>